<accession>A0A1K2HXK2</accession>
<dbReference type="PIRSF" id="PIRSF029172">
    <property type="entry name" value="UCP029172_ABC_sbc_YnjB"/>
    <property type="match status" value="1"/>
</dbReference>
<evidence type="ECO:0000313" key="4">
    <source>
        <dbReference type="Proteomes" id="UP000183447"/>
    </source>
</evidence>
<dbReference type="InterPro" id="IPR006059">
    <property type="entry name" value="SBP"/>
</dbReference>
<protein>
    <submittedName>
        <fullName evidence="3">Putative thiamine transport system substrate-binding protein</fullName>
    </submittedName>
</protein>
<name>A0A1K2HXK2_9HYPH</name>
<dbReference type="RefSeq" id="WP_342078693.1">
    <property type="nucleotide sequence ID" value="NZ_FPKU01000002.1"/>
</dbReference>
<dbReference type="STRING" id="665118.SAMN02983003_1955"/>
<gene>
    <name evidence="3" type="ORF">SAMN02983003_1955</name>
</gene>
<dbReference type="EMBL" id="FPKU01000002">
    <property type="protein sequence ID" value="SFZ84342.1"/>
    <property type="molecule type" value="Genomic_DNA"/>
</dbReference>
<proteinExistence type="predicted"/>
<evidence type="ECO:0000256" key="2">
    <source>
        <dbReference type="SAM" id="SignalP"/>
    </source>
</evidence>
<reference evidence="3 4" key="1">
    <citation type="submission" date="2016-11" db="EMBL/GenBank/DDBJ databases">
        <authorList>
            <person name="Jaros S."/>
            <person name="Januszkiewicz K."/>
            <person name="Wedrychowicz H."/>
        </authorList>
    </citation>
    <scope>NUCLEOTIDE SEQUENCE [LARGE SCALE GENOMIC DNA]</scope>
    <source>
        <strain evidence="3 4">ATCC 23634</strain>
    </source>
</reference>
<dbReference type="Pfam" id="PF13416">
    <property type="entry name" value="SBP_bac_8"/>
    <property type="match status" value="1"/>
</dbReference>
<dbReference type="Gene3D" id="3.40.190.10">
    <property type="entry name" value="Periplasmic binding protein-like II"/>
    <property type="match status" value="2"/>
</dbReference>
<feature type="chain" id="PRO_5012611391" evidence="2">
    <location>
        <begin position="21"/>
        <end position="404"/>
    </location>
</feature>
<keyword evidence="1" id="KW-0574">Periplasm</keyword>
<organism evidence="3 4">
    <name type="scientific">Devosia enhydra</name>
    <dbReference type="NCBI Taxonomy" id="665118"/>
    <lineage>
        <taxon>Bacteria</taxon>
        <taxon>Pseudomonadati</taxon>
        <taxon>Pseudomonadota</taxon>
        <taxon>Alphaproteobacteria</taxon>
        <taxon>Hyphomicrobiales</taxon>
        <taxon>Devosiaceae</taxon>
        <taxon>Devosia</taxon>
    </lineage>
</organism>
<dbReference type="NCBIfam" id="NF008633">
    <property type="entry name" value="PRK11622.1"/>
    <property type="match status" value="1"/>
</dbReference>
<feature type="signal peptide" evidence="2">
    <location>
        <begin position="1"/>
        <end position="20"/>
    </location>
</feature>
<dbReference type="PANTHER" id="PTHR42779:SF1">
    <property type="entry name" value="PROTEIN YNJB"/>
    <property type="match status" value="1"/>
</dbReference>
<evidence type="ECO:0000313" key="3">
    <source>
        <dbReference type="EMBL" id="SFZ84342.1"/>
    </source>
</evidence>
<keyword evidence="4" id="KW-1185">Reference proteome</keyword>
<dbReference type="InterPro" id="IPR027020">
    <property type="entry name" value="YnjB"/>
</dbReference>
<dbReference type="PANTHER" id="PTHR42779">
    <property type="entry name" value="PROTEIN YNJB"/>
    <property type="match status" value="1"/>
</dbReference>
<sequence>MRSVLAALCLLVATLAPVLASDHRGAEWEAMLAKARGQTVYLHAWGGAPEINAYLEWAGEQVFNRFGIRLEHVRISDAADSVARIQAEKAAGRTVGGAVDLIWINGENFAAMKRDGLLRADAWAETLPNRAFTDAEARPILLFDFTVLVEGQESPWGLAQFTLYHDSATLAEPPRSLEALASWIAANPGRFTYAAPPNFIGTTFLKQVLLGLVADPAILSKPVGDADFAAVSAPLWAWLDRVRPDLWRSGRVFATDTTHLRTLLSDGEIDIAMSFNPAEASAAIASGDLPGTVRSFVLDYGSLGNAHFLAIPFNANAAEAAMVVADFLLSPEAQARKADEAVWGDPTVLDYQSLNSEGQALFDSLSFGPATLPILERGEVLPEPHPSWTEALEQEWQRRYAAGG</sequence>
<dbReference type="SUPFAM" id="SSF53850">
    <property type="entry name" value="Periplasmic binding protein-like II"/>
    <property type="match status" value="1"/>
</dbReference>
<dbReference type="AlphaFoldDB" id="A0A1K2HXK2"/>
<evidence type="ECO:0000256" key="1">
    <source>
        <dbReference type="ARBA" id="ARBA00022764"/>
    </source>
</evidence>
<keyword evidence="2" id="KW-0732">Signal</keyword>
<dbReference type="Proteomes" id="UP000183447">
    <property type="component" value="Unassembled WGS sequence"/>
</dbReference>